<sequence length="210" mass="21535">MGTGAILLSGCSSTPSSPAPAPTSARVTATSTSGPGSQPAASSPGSASPAATESNPPGDIPDTQVYVPFTPSGANVSVKVPEGWARTTTGASTVFSDKLNRIEVHITKATTAPTTSTVMNVDVPQLQGSVPKFASPKVGTARRAGQPVVLLTYQGDSAVDPVTGKVVRDAFERYSYSHAGIRVDLTLSGPVNADNVDPWRTVSDSLRWTP</sequence>
<name>W9GLS0_9MICO</name>
<feature type="compositionally biased region" description="Low complexity" evidence="1">
    <location>
        <begin position="12"/>
        <end position="51"/>
    </location>
</feature>
<dbReference type="Proteomes" id="UP000019494">
    <property type="component" value="Unassembled WGS sequence"/>
</dbReference>
<dbReference type="PATRIC" id="fig|584657.3.peg.2052"/>
<evidence type="ECO:0000313" key="3">
    <source>
        <dbReference type="Proteomes" id="UP000019494"/>
    </source>
</evidence>
<dbReference type="EMBL" id="AWQS01000069">
    <property type="protein sequence ID" value="EWT06042.1"/>
    <property type="molecule type" value="Genomic_DNA"/>
</dbReference>
<protein>
    <recommendedName>
        <fullName evidence="4">Lipoprotein</fullName>
    </recommendedName>
</protein>
<organism evidence="2 3">
    <name type="scientific">Intrasporangium chromatireducens Q5-1</name>
    <dbReference type="NCBI Taxonomy" id="584657"/>
    <lineage>
        <taxon>Bacteria</taxon>
        <taxon>Bacillati</taxon>
        <taxon>Actinomycetota</taxon>
        <taxon>Actinomycetes</taxon>
        <taxon>Micrococcales</taxon>
        <taxon>Intrasporangiaceae</taxon>
        <taxon>Intrasporangium</taxon>
    </lineage>
</organism>
<gene>
    <name evidence="2" type="ORF">N864_00635</name>
</gene>
<dbReference type="AlphaFoldDB" id="W9GLS0"/>
<evidence type="ECO:0000313" key="2">
    <source>
        <dbReference type="EMBL" id="EWT06042.1"/>
    </source>
</evidence>
<feature type="region of interest" description="Disordered" evidence="1">
    <location>
        <begin position="1"/>
        <end position="68"/>
    </location>
</feature>
<keyword evidence="3" id="KW-1185">Reference proteome</keyword>
<accession>W9GLS0</accession>
<evidence type="ECO:0000256" key="1">
    <source>
        <dbReference type="SAM" id="MobiDB-lite"/>
    </source>
</evidence>
<evidence type="ECO:0008006" key="4">
    <source>
        <dbReference type="Google" id="ProtNLM"/>
    </source>
</evidence>
<comment type="caution">
    <text evidence="2">The sequence shown here is derived from an EMBL/GenBank/DDBJ whole genome shotgun (WGS) entry which is preliminary data.</text>
</comment>
<proteinExistence type="predicted"/>
<reference evidence="3" key="1">
    <citation type="submission" date="2013-08" db="EMBL/GenBank/DDBJ databases">
        <title>Intrasporangium oryzae NRRL B-24470.</title>
        <authorList>
            <person name="Liu H."/>
            <person name="Wang G."/>
        </authorList>
    </citation>
    <scope>NUCLEOTIDE SEQUENCE [LARGE SCALE GENOMIC DNA]</scope>
    <source>
        <strain evidence="3">Q5-1</strain>
    </source>
</reference>